<organism evidence="2">
    <name type="scientific">Tanacetum cinerariifolium</name>
    <name type="common">Dalmatian daisy</name>
    <name type="synonym">Chrysanthemum cinerariifolium</name>
    <dbReference type="NCBI Taxonomy" id="118510"/>
    <lineage>
        <taxon>Eukaryota</taxon>
        <taxon>Viridiplantae</taxon>
        <taxon>Streptophyta</taxon>
        <taxon>Embryophyta</taxon>
        <taxon>Tracheophyta</taxon>
        <taxon>Spermatophyta</taxon>
        <taxon>Magnoliopsida</taxon>
        <taxon>eudicotyledons</taxon>
        <taxon>Gunneridae</taxon>
        <taxon>Pentapetalae</taxon>
        <taxon>asterids</taxon>
        <taxon>campanulids</taxon>
        <taxon>Asterales</taxon>
        <taxon>Asteraceae</taxon>
        <taxon>Asteroideae</taxon>
        <taxon>Anthemideae</taxon>
        <taxon>Anthemidinae</taxon>
        <taxon>Tanacetum</taxon>
    </lineage>
</organism>
<dbReference type="InterPro" id="IPR013103">
    <property type="entry name" value="RVT_2"/>
</dbReference>
<reference evidence="2" key="1">
    <citation type="journal article" date="2019" name="Sci. Rep.">
        <title>Draft genome of Tanacetum cinerariifolium, the natural source of mosquito coil.</title>
        <authorList>
            <person name="Yamashiro T."/>
            <person name="Shiraishi A."/>
            <person name="Satake H."/>
            <person name="Nakayama K."/>
        </authorList>
    </citation>
    <scope>NUCLEOTIDE SEQUENCE</scope>
</reference>
<proteinExistence type="predicted"/>
<dbReference type="AlphaFoldDB" id="A0A6L2LHB6"/>
<protein>
    <submittedName>
        <fullName evidence="2">Integrase, catalytic region, zinc finger, CCHC-type, peptidase aspartic, catalytic</fullName>
    </submittedName>
</protein>
<sequence length="510" mass="57843">MELYIENKENGRMILNSVKNGPLIRPIIEVDGVTRPKKYEELSAAEKIQADCDLKATNIVLQGLPPDVYSLFTHHKNAAFQTDDLDAYDSGCDDVSFFKAVLISNLSSYSSDVLSEIWERSNWKDYGLWRLSNGERYDFSGLLYGKPMFDEYFNPPPSVASPVPTVAAQEPTKDHLLDNVIGNPSRSVSTRRQLQNESLFCYFDVFLTSVEPNNYKESLKEASWIEAMQEELNEFERLEVWELVSRPDRVMIITLKWIFKVKLDELGGVSKNKAMLVARDISSRRGIDFEESFAHVAQLEAIRIFIAYAAHKNMRVYQIDVKAAFLNGILCEEAPRGCLRGIFLNQSKYALEIIKKYGMETSDLVDTPMGKKSKLDADPLGKEADPIRYRRMIGSLMYLISSRPNLVFVICMCARYQAKLTKYHLHAVKQIFQYLRGTINMGMLYSKDSCIALTTFAYADHVGCQDTTRSKYGSLQLLGDKLVSWSSKKKKSTAISSTEPEYIALSGCCA</sequence>
<comment type="caution">
    <text evidence="2">The sequence shown here is derived from an EMBL/GenBank/DDBJ whole genome shotgun (WGS) entry which is preliminary data.</text>
</comment>
<dbReference type="Pfam" id="PF07727">
    <property type="entry name" value="RVT_2"/>
    <property type="match status" value="1"/>
</dbReference>
<feature type="domain" description="Reverse transcriptase Ty1/copia-type" evidence="1">
    <location>
        <begin position="239"/>
        <end position="333"/>
    </location>
</feature>
<dbReference type="PANTHER" id="PTHR11439:SF483">
    <property type="entry name" value="PEPTIDE SYNTHASE GLIP-LIKE, PUTATIVE (AFU_ORTHOLOGUE AFUA_3G12920)-RELATED"/>
    <property type="match status" value="1"/>
</dbReference>
<evidence type="ECO:0000259" key="1">
    <source>
        <dbReference type="Pfam" id="PF07727"/>
    </source>
</evidence>
<accession>A0A6L2LHB6</accession>
<dbReference type="PANTHER" id="PTHR11439">
    <property type="entry name" value="GAG-POL-RELATED RETROTRANSPOSON"/>
    <property type="match status" value="1"/>
</dbReference>
<gene>
    <name evidence="2" type="ORF">Tci_031622</name>
</gene>
<dbReference type="EMBL" id="BKCJ010004207">
    <property type="protein sequence ID" value="GEU59644.1"/>
    <property type="molecule type" value="Genomic_DNA"/>
</dbReference>
<name>A0A6L2LHB6_TANCI</name>
<evidence type="ECO:0000313" key="2">
    <source>
        <dbReference type="EMBL" id="GEU59644.1"/>
    </source>
</evidence>